<sequence length="352" mass="38181">MAAGAQGEPGRRPPEGRPEAQRSPAAEVLLAKFEELYAAHQSLSKTSDQLARVQAENEELRVRIRHLTAHDELRGRTSQACIELWAAAAAGCVERDSSDGRLRIAPKTDAELTPHPCVELTPRPKQEVAPPVPSLGGGQGDGVSMGASLKDLRDRLASSGVGLTDEEADDACLDRGEGSSSSFSSSRADVLKDLHAQLLRRECSLAEEGGGLTLRMERVEVLLQAEIGGEVRCLMELISSAPDGFQELDCLRPLRCALLEGEDWRQACQRLLQELFALEPAWQGRQLRLEEESCGPPVSARRARELPRLQRAELLHKVSRPPVSPNRVLNGVLNGAPRGAPHGFHRGRVGPA</sequence>
<proteinExistence type="predicted"/>
<evidence type="ECO:0000256" key="2">
    <source>
        <dbReference type="SAM" id="MobiDB-lite"/>
    </source>
</evidence>
<dbReference type="Proteomes" id="UP001189429">
    <property type="component" value="Unassembled WGS sequence"/>
</dbReference>
<feature type="region of interest" description="Disordered" evidence="2">
    <location>
        <begin position="1"/>
        <end position="25"/>
    </location>
</feature>
<comment type="caution">
    <text evidence="3">The sequence shown here is derived from an EMBL/GenBank/DDBJ whole genome shotgun (WGS) entry which is preliminary data.</text>
</comment>
<reference evidence="3" key="1">
    <citation type="submission" date="2023-10" db="EMBL/GenBank/DDBJ databases">
        <authorList>
            <person name="Chen Y."/>
            <person name="Shah S."/>
            <person name="Dougan E. K."/>
            <person name="Thang M."/>
            <person name="Chan C."/>
        </authorList>
    </citation>
    <scope>NUCLEOTIDE SEQUENCE [LARGE SCALE GENOMIC DNA]</scope>
</reference>
<keyword evidence="1" id="KW-0175">Coiled coil</keyword>
<feature type="coiled-coil region" evidence="1">
    <location>
        <begin position="43"/>
        <end position="70"/>
    </location>
</feature>
<evidence type="ECO:0000256" key="1">
    <source>
        <dbReference type="SAM" id="Coils"/>
    </source>
</evidence>
<gene>
    <name evidence="3" type="ORF">PCOR1329_LOCUS25513</name>
</gene>
<keyword evidence="4" id="KW-1185">Reference proteome</keyword>
<evidence type="ECO:0000313" key="4">
    <source>
        <dbReference type="Proteomes" id="UP001189429"/>
    </source>
</evidence>
<accession>A0ABN9S0Y4</accession>
<evidence type="ECO:0000313" key="3">
    <source>
        <dbReference type="EMBL" id="CAK0825373.1"/>
    </source>
</evidence>
<dbReference type="EMBL" id="CAUYUJ010008914">
    <property type="protein sequence ID" value="CAK0825373.1"/>
    <property type="molecule type" value="Genomic_DNA"/>
</dbReference>
<feature type="compositionally biased region" description="Basic and acidic residues" evidence="2">
    <location>
        <begin position="9"/>
        <end position="20"/>
    </location>
</feature>
<name>A0ABN9S0Y4_9DINO</name>
<feature type="region of interest" description="Disordered" evidence="2">
    <location>
        <begin position="113"/>
        <end position="143"/>
    </location>
</feature>
<organism evidence="3 4">
    <name type="scientific">Prorocentrum cordatum</name>
    <dbReference type="NCBI Taxonomy" id="2364126"/>
    <lineage>
        <taxon>Eukaryota</taxon>
        <taxon>Sar</taxon>
        <taxon>Alveolata</taxon>
        <taxon>Dinophyceae</taxon>
        <taxon>Prorocentrales</taxon>
        <taxon>Prorocentraceae</taxon>
        <taxon>Prorocentrum</taxon>
    </lineage>
</organism>
<protein>
    <submittedName>
        <fullName evidence="3">Uncharacterized protein</fullName>
    </submittedName>
</protein>